<sequence>MKNLKKYSNKPIIGPLIKKVMNIAVNNELKTVSRHFATYLSPVLATSPLLKDEAYRIRHGVYCEELKFEAENPAKIEKDDFDDYSFHCLIQHLPTHNYAGTVRVVRPETNGQTIPIQKYCLNSISPGKINPNDFKPHEICEISRLAVPNEFRRRKMDKYSGASTGVINQHTYSVNELRCFPFIAIGLYLSAASLVMENQIKHTFVMMEPRLARSMKFIGIEFEQIGPVIEYHGKRAPYYINPELLMENLSPGIKLMLKHIRLTLNHG</sequence>
<dbReference type="EMBL" id="BAEO01000009">
    <property type="protein sequence ID" value="GAC17620.1"/>
    <property type="molecule type" value="Genomic_DNA"/>
</dbReference>
<dbReference type="InterPro" id="IPR016181">
    <property type="entry name" value="Acyl_CoA_acyltransferase"/>
</dbReference>
<dbReference type="NCBIfam" id="TIGR03694">
    <property type="entry name" value="exosort_acyl"/>
    <property type="match status" value="1"/>
</dbReference>
<dbReference type="AlphaFoldDB" id="K6Z2D0"/>
<dbReference type="STRING" id="493475.GARC_0639"/>
<comment type="caution">
    <text evidence="1">The sequence shown here is derived from an EMBL/GenBank/DDBJ whole genome shotgun (WGS) entry which is preliminary data.</text>
</comment>
<evidence type="ECO:0000313" key="1">
    <source>
        <dbReference type="EMBL" id="GAC17620.1"/>
    </source>
</evidence>
<evidence type="ECO:0008006" key="3">
    <source>
        <dbReference type="Google" id="ProtNLM"/>
    </source>
</evidence>
<dbReference type="RefSeq" id="WP_007616597.1">
    <property type="nucleotide sequence ID" value="NZ_BAEO01000009.1"/>
</dbReference>
<accession>K6Z2D0</accession>
<dbReference type="Pfam" id="PF13444">
    <property type="entry name" value="Acetyltransf_5"/>
    <property type="match status" value="1"/>
</dbReference>
<dbReference type="SUPFAM" id="SSF55729">
    <property type="entry name" value="Acyl-CoA N-acyltransferases (Nat)"/>
    <property type="match status" value="1"/>
</dbReference>
<reference evidence="1 2" key="1">
    <citation type="journal article" date="2017" name="Antonie Van Leeuwenhoek">
        <title>Rhizobium rhizosphaerae sp. nov., a novel species isolated from rice rhizosphere.</title>
        <authorList>
            <person name="Zhao J.J."/>
            <person name="Zhang J."/>
            <person name="Zhang R.J."/>
            <person name="Zhang C.W."/>
            <person name="Yin H.Q."/>
            <person name="Zhang X.X."/>
        </authorList>
    </citation>
    <scope>NUCLEOTIDE SEQUENCE [LARGE SCALE GENOMIC DNA]</scope>
    <source>
        <strain evidence="1 2">BSs20135</strain>
    </source>
</reference>
<dbReference type="OrthoDB" id="582214at2"/>
<organism evidence="1 2">
    <name type="scientific">Paraglaciecola arctica BSs20135</name>
    <dbReference type="NCBI Taxonomy" id="493475"/>
    <lineage>
        <taxon>Bacteria</taxon>
        <taxon>Pseudomonadati</taxon>
        <taxon>Pseudomonadota</taxon>
        <taxon>Gammaproteobacteria</taxon>
        <taxon>Alteromonadales</taxon>
        <taxon>Alteromonadaceae</taxon>
        <taxon>Paraglaciecola</taxon>
    </lineage>
</organism>
<name>K6Z2D0_9ALTE</name>
<dbReference type="Gene3D" id="3.40.630.30">
    <property type="match status" value="1"/>
</dbReference>
<dbReference type="Proteomes" id="UP000006327">
    <property type="component" value="Unassembled WGS sequence"/>
</dbReference>
<keyword evidence="2" id="KW-1185">Reference proteome</keyword>
<dbReference type="InterPro" id="IPR022484">
    <property type="entry name" value="PEP-CTERM/exosrtase_acylTfrase"/>
</dbReference>
<gene>
    <name evidence="1" type="ORF">GARC_0639</name>
</gene>
<proteinExistence type="predicted"/>
<dbReference type="eggNOG" id="COG3176">
    <property type="taxonomic scope" value="Bacteria"/>
</dbReference>
<evidence type="ECO:0000313" key="2">
    <source>
        <dbReference type="Proteomes" id="UP000006327"/>
    </source>
</evidence>
<protein>
    <recommendedName>
        <fullName evidence="3">PEP-CTERM/exosortase system-associated acyltransferase</fullName>
    </recommendedName>
</protein>